<dbReference type="SUPFAM" id="SSF81383">
    <property type="entry name" value="F-box domain"/>
    <property type="match status" value="1"/>
</dbReference>
<dbReference type="InterPro" id="IPR036047">
    <property type="entry name" value="F-box-like_dom_sf"/>
</dbReference>
<keyword evidence="3" id="KW-1185">Reference proteome</keyword>
<comment type="caution">
    <text evidence="2">The sequence shown here is derived from an EMBL/GenBank/DDBJ whole genome shotgun (WGS) entry which is preliminary data.</text>
</comment>
<dbReference type="InterPro" id="IPR001810">
    <property type="entry name" value="F-box_dom"/>
</dbReference>
<proteinExistence type="predicted"/>
<dbReference type="Proteomes" id="UP001465755">
    <property type="component" value="Unassembled WGS sequence"/>
</dbReference>
<protein>
    <recommendedName>
        <fullName evidence="1">F-box domain-containing protein</fullName>
    </recommendedName>
</protein>
<dbReference type="AlphaFoldDB" id="A0AAW1P5C9"/>
<name>A0AAW1P5C9_9CHLO</name>
<evidence type="ECO:0000259" key="1">
    <source>
        <dbReference type="Pfam" id="PF00646"/>
    </source>
</evidence>
<gene>
    <name evidence="2" type="ORF">WJX73_006823</name>
</gene>
<evidence type="ECO:0000313" key="2">
    <source>
        <dbReference type="EMBL" id="KAK9803723.1"/>
    </source>
</evidence>
<accession>A0AAW1P5C9</accession>
<organism evidence="2 3">
    <name type="scientific">Symbiochloris irregularis</name>
    <dbReference type="NCBI Taxonomy" id="706552"/>
    <lineage>
        <taxon>Eukaryota</taxon>
        <taxon>Viridiplantae</taxon>
        <taxon>Chlorophyta</taxon>
        <taxon>core chlorophytes</taxon>
        <taxon>Trebouxiophyceae</taxon>
        <taxon>Trebouxiales</taxon>
        <taxon>Trebouxiaceae</taxon>
        <taxon>Symbiochloris</taxon>
    </lineage>
</organism>
<dbReference type="Pfam" id="PF00646">
    <property type="entry name" value="F-box"/>
    <property type="match status" value="1"/>
</dbReference>
<feature type="domain" description="F-box" evidence="1">
    <location>
        <begin position="11"/>
        <end position="48"/>
    </location>
</feature>
<dbReference type="Gene3D" id="1.20.1280.50">
    <property type="match status" value="1"/>
</dbReference>
<sequence>MSASGQRFPAWQNLQAELLGRVVGFLGIQYLLRVERCCRAWNRLLKHPEAGVWAAHNARPFGVLWQRSSLAAAS</sequence>
<reference evidence="2 3" key="1">
    <citation type="journal article" date="2024" name="Nat. Commun.">
        <title>Phylogenomics reveals the evolutionary origins of lichenization in chlorophyte algae.</title>
        <authorList>
            <person name="Puginier C."/>
            <person name="Libourel C."/>
            <person name="Otte J."/>
            <person name="Skaloud P."/>
            <person name="Haon M."/>
            <person name="Grisel S."/>
            <person name="Petersen M."/>
            <person name="Berrin J.G."/>
            <person name="Delaux P.M."/>
            <person name="Dal Grande F."/>
            <person name="Keller J."/>
        </authorList>
    </citation>
    <scope>NUCLEOTIDE SEQUENCE [LARGE SCALE GENOMIC DNA]</scope>
    <source>
        <strain evidence="2 3">SAG 2036</strain>
    </source>
</reference>
<dbReference type="EMBL" id="JALJOQ010000057">
    <property type="protein sequence ID" value="KAK9803723.1"/>
    <property type="molecule type" value="Genomic_DNA"/>
</dbReference>
<evidence type="ECO:0000313" key="3">
    <source>
        <dbReference type="Proteomes" id="UP001465755"/>
    </source>
</evidence>